<keyword evidence="1" id="KW-1133">Transmembrane helix</keyword>
<feature type="transmembrane region" description="Helical" evidence="1">
    <location>
        <begin position="164"/>
        <end position="181"/>
    </location>
</feature>
<dbReference type="Proteomes" id="UP000609346">
    <property type="component" value="Unassembled WGS sequence"/>
</dbReference>
<feature type="transmembrane region" description="Helical" evidence="1">
    <location>
        <begin position="75"/>
        <end position="98"/>
    </location>
</feature>
<keyword evidence="3" id="KW-1185">Reference proteome</keyword>
<reference evidence="2 3" key="1">
    <citation type="submission" date="2020-09" db="EMBL/GenBank/DDBJ databases">
        <title>Paenibacillus sp. strain PR3 16S rRNA gene Genome sequencing and assembly.</title>
        <authorList>
            <person name="Kim J."/>
        </authorList>
    </citation>
    <scope>NUCLEOTIDE SEQUENCE [LARGE SCALE GENOMIC DNA]</scope>
    <source>
        <strain evidence="2 3">PR3</strain>
    </source>
</reference>
<dbReference type="EMBL" id="JACXZA010000008">
    <property type="protein sequence ID" value="MBD3922175.1"/>
    <property type="molecule type" value="Genomic_DNA"/>
</dbReference>
<protein>
    <recommendedName>
        <fullName evidence="4">B box-type domain-containing protein</fullName>
    </recommendedName>
</protein>
<evidence type="ECO:0000313" key="2">
    <source>
        <dbReference type="EMBL" id="MBD3922175.1"/>
    </source>
</evidence>
<sequence>MMDNRNCAYHENRGSVKECGACGKPLCEDCIHADYAAYCWSCGYEHEQKMVEEEKNFVIPAFLEHKVVYYVLHKALAAAGAAVLCALACSLLLSMLAGPGAFVYGFYIAFGTLLVTPTYGVACSLVIDLAAIYISFARNKWVQGILYLAGGLLFPILTEGQSTEGILFLVSGVTALIYFGLQTASLDKRIVIIVGMLSLLLLLPIVCTHLDFYTDFHLHF</sequence>
<keyword evidence="1" id="KW-0472">Membrane</keyword>
<evidence type="ECO:0000313" key="3">
    <source>
        <dbReference type="Proteomes" id="UP000609346"/>
    </source>
</evidence>
<proteinExistence type="predicted"/>
<evidence type="ECO:0008006" key="4">
    <source>
        <dbReference type="Google" id="ProtNLM"/>
    </source>
</evidence>
<gene>
    <name evidence="2" type="ORF">H8B09_25695</name>
</gene>
<feature type="transmembrane region" description="Helical" evidence="1">
    <location>
        <begin position="141"/>
        <end position="158"/>
    </location>
</feature>
<name>A0ABR8N1W8_9BACL</name>
<feature type="transmembrane region" description="Helical" evidence="1">
    <location>
        <begin position="104"/>
        <end position="134"/>
    </location>
</feature>
<feature type="transmembrane region" description="Helical" evidence="1">
    <location>
        <begin position="190"/>
        <end position="212"/>
    </location>
</feature>
<keyword evidence="1" id="KW-0812">Transmembrane</keyword>
<dbReference type="RefSeq" id="WP_191206482.1">
    <property type="nucleotide sequence ID" value="NZ_JACXZA010000008.1"/>
</dbReference>
<accession>A0ABR8N1W8</accession>
<comment type="caution">
    <text evidence="2">The sequence shown here is derived from an EMBL/GenBank/DDBJ whole genome shotgun (WGS) entry which is preliminary data.</text>
</comment>
<evidence type="ECO:0000256" key="1">
    <source>
        <dbReference type="SAM" id="Phobius"/>
    </source>
</evidence>
<organism evidence="2 3">
    <name type="scientific">Paenibacillus terricola</name>
    <dbReference type="NCBI Taxonomy" id="2763503"/>
    <lineage>
        <taxon>Bacteria</taxon>
        <taxon>Bacillati</taxon>
        <taxon>Bacillota</taxon>
        <taxon>Bacilli</taxon>
        <taxon>Bacillales</taxon>
        <taxon>Paenibacillaceae</taxon>
        <taxon>Paenibacillus</taxon>
    </lineage>
</organism>